<dbReference type="SUPFAM" id="SSF54427">
    <property type="entry name" value="NTF2-like"/>
    <property type="match status" value="1"/>
</dbReference>
<dbReference type="Gene3D" id="3.10.450.50">
    <property type="match status" value="1"/>
</dbReference>
<feature type="non-terminal residue" evidence="2">
    <location>
        <position position="69"/>
    </location>
</feature>
<proteinExistence type="predicted"/>
<evidence type="ECO:0000313" key="2">
    <source>
        <dbReference type="EMBL" id="SVA86578.1"/>
    </source>
</evidence>
<protein>
    <recommendedName>
        <fullName evidence="1">SnoaL-like domain-containing protein</fullName>
    </recommendedName>
</protein>
<sequence length="69" mass="7932">MNDLIKKILDERDITALLVEYCRALDNMDLNAIAELFSEDCVVKFGPDDQLNSCGPKAVAKSLERMWRW</sequence>
<feature type="domain" description="SnoaL-like" evidence="1">
    <location>
        <begin position="8"/>
        <end position="65"/>
    </location>
</feature>
<reference evidence="2" key="1">
    <citation type="submission" date="2018-05" db="EMBL/GenBank/DDBJ databases">
        <authorList>
            <person name="Lanie J.A."/>
            <person name="Ng W.-L."/>
            <person name="Kazmierczak K.M."/>
            <person name="Andrzejewski T.M."/>
            <person name="Davidsen T.M."/>
            <person name="Wayne K.J."/>
            <person name="Tettelin H."/>
            <person name="Glass J.I."/>
            <person name="Rusch D."/>
            <person name="Podicherti R."/>
            <person name="Tsui H.-C.T."/>
            <person name="Winkler M.E."/>
        </authorList>
    </citation>
    <scope>NUCLEOTIDE SEQUENCE</scope>
</reference>
<gene>
    <name evidence="2" type="ORF">METZ01_LOCUS139432</name>
</gene>
<dbReference type="InterPro" id="IPR037401">
    <property type="entry name" value="SnoaL-like"/>
</dbReference>
<evidence type="ECO:0000259" key="1">
    <source>
        <dbReference type="Pfam" id="PF13577"/>
    </source>
</evidence>
<accession>A0A381ZBB8</accession>
<dbReference type="AlphaFoldDB" id="A0A381ZBB8"/>
<organism evidence="2">
    <name type="scientific">marine metagenome</name>
    <dbReference type="NCBI Taxonomy" id="408172"/>
    <lineage>
        <taxon>unclassified sequences</taxon>
        <taxon>metagenomes</taxon>
        <taxon>ecological metagenomes</taxon>
    </lineage>
</organism>
<dbReference type="EMBL" id="UINC01020670">
    <property type="protein sequence ID" value="SVA86578.1"/>
    <property type="molecule type" value="Genomic_DNA"/>
</dbReference>
<name>A0A381ZBB8_9ZZZZ</name>
<dbReference type="InterPro" id="IPR032710">
    <property type="entry name" value="NTF2-like_dom_sf"/>
</dbReference>
<dbReference type="Pfam" id="PF13577">
    <property type="entry name" value="SnoaL_4"/>
    <property type="match status" value="1"/>
</dbReference>